<comment type="caution">
    <text evidence="2">The sequence shown here is derived from an EMBL/GenBank/DDBJ whole genome shotgun (WGS) entry which is preliminary data.</text>
</comment>
<accession>A0ABT5TFQ1</accession>
<sequence>MDSSGDEPGIGKGVVSGTVGGICEPIGHAAQVRAEGSPVIRHLDRFWMNNRNTVGEAIFVRDTATYAPPEDDDPLPGSMQLAATGASSSYFLAPSPPVQAPPTTAPAPPPSAPAPGPSTPTPGSGAPNRLPSVRPLLRRIGVLGWILHGYDLGQRENQRAWDEPEGYMAREAERYGGVDSFNDTQREIHDRAVERLRNGGRQGHVRGEYDQEMDRERAERERAESLAQAAPQTQTDTDTGTRVDDEGSQRECKVGPFEEIEPICNGETHHIVPDMVYRLGRRPRTAAERNSTAERINNERAPTFNQGMSICLKAEQHTSDPDGLHGQLRGAFNAIGTASPVAGTAPMRQILAESLAQIEDIPDLPEACKILAAALTTIQVENTTGLDTPGRTRESPLPTGRARDVLRQGHY</sequence>
<reference evidence="2" key="1">
    <citation type="submission" date="2023-02" db="EMBL/GenBank/DDBJ databases">
        <title>Description of Roseinatronobacter alkalisoli sp. nov., an alkaliphilic bacerium isolated from soda soil.</title>
        <authorList>
            <person name="Wei W."/>
        </authorList>
    </citation>
    <scope>NUCLEOTIDE SEQUENCE</scope>
    <source>
        <strain evidence="2">HJB301</strain>
    </source>
</reference>
<evidence type="ECO:0000256" key="1">
    <source>
        <dbReference type="SAM" id="MobiDB-lite"/>
    </source>
</evidence>
<protein>
    <submittedName>
        <fullName evidence="2">DUF4150 domain-containing protein</fullName>
    </submittedName>
</protein>
<feature type="region of interest" description="Disordered" evidence="1">
    <location>
        <begin position="90"/>
        <end position="131"/>
    </location>
</feature>
<proteinExistence type="predicted"/>
<dbReference type="EMBL" id="JAQZSM010000088">
    <property type="protein sequence ID" value="MDD7973949.1"/>
    <property type="molecule type" value="Genomic_DNA"/>
</dbReference>
<feature type="compositionally biased region" description="Low complexity" evidence="1">
    <location>
        <begin position="227"/>
        <end position="238"/>
    </location>
</feature>
<evidence type="ECO:0000313" key="3">
    <source>
        <dbReference type="Proteomes" id="UP001431784"/>
    </source>
</evidence>
<feature type="compositionally biased region" description="Pro residues" evidence="1">
    <location>
        <begin position="94"/>
        <end position="120"/>
    </location>
</feature>
<keyword evidence="3" id="KW-1185">Reference proteome</keyword>
<feature type="compositionally biased region" description="Basic and acidic residues" evidence="1">
    <location>
        <begin position="401"/>
        <end position="411"/>
    </location>
</feature>
<gene>
    <name evidence="2" type="ORF">PUT78_23275</name>
</gene>
<organism evidence="2 3">
    <name type="scientific">Roseinatronobacter alkalisoli</name>
    <dbReference type="NCBI Taxonomy" id="3028235"/>
    <lineage>
        <taxon>Bacteria</taxon>
        <taxon>Pseudomonadati</taxon>
        <taxon>Pseudomonadota</taxon>
        <taxon>Alphaproteobacteria</taxon>
        <taxon>Rhodobacterales</taxon>
        <taxon>Paracoccaceae</taxon>
        <taxon>Roseinatronobacter</taxon>
    </lineage>
</organism>
<name>A0ABT5TFQ1_9RHOB</name>
<dbReference type="Proteomes" id="UP001431784">
    <property type="component" value="Unassembled WGS sequence"/>
</dbReference>
<feature type="region of interest" description="Disordered" evidence="1">
    <location>
        <begin position="384"/>
        <end position="411"/>
    </location>
</feature>
<feature type="compositionally biased region" description="Basic and acidic residues" evidence="1">
    <location>
        <begin position="205"/>
        <end position="224"/>
    </location>
</feature>
<feature type="compositionally biased region" description="Basic and acidic residues" evidence="1">
    <location>
        <begin position="239"/>
        <end position="251"/>
    </location>
</feature>
<dbReference type="Pfam" id="PF13665">
    <property type="entry name" value="Tox-PAAR-like"/>
    <property type="match status" value="1"/>
</dbReference>
<feature type="region of interest" description="Disordered" evidence="1">
    <location>
        <begin position="200"/>
        <end position="251"/>
    </location>
</feature>
<evidence type="ECO:0000313" key="2">
    <source>
        <dbReference type="EMBL" id="MDD7973949.1"/>
    </source>
</evidence>
<dbReference type="RefSeq" id="WP_274354603.1">
    <property type="nucleotide sequence ID" value="NZ_JAQZSM010000088.1"/>
</dbReference>